<dbReference type="SUPFAM" id="SSF51658">
    <property type="entry name" value="Xylose isomerase-like"/>
    <property type="match status" value="1"/>
</dbReference>
<evidence type="ECO:0000313" key="2">
    <source>
        <dbReference type="EMBL" id="MCS2608746.1"/>
    </source>
</evidence>
<proteinExistence type="predicted"/>
<sequence>MRDFSQDLSALALNTATLGHNLDGYGAGWTPERVIDACAERGYGGIVFWRREIGTQAARIGQYARDAGLEVVGLCRTPFLVGPLAPKGHEAIMEDFQASIDMAAALGAPVLTIVVGGVEAGTKGVRPSLDLVAERVTRMADVAASHGVKLALEPLSPVYGGNRSCLVTMRDAVDMALAIDKDNVGVAVDVYHTWWDTDLERQLVRLPAAKILGLHLCDWLADTTDVLLDRGMMGDGVADIRAIRRSVEACGYKGLCEVEIFSARHWWTQEPASVLDEIAHRFRTCC</sequence>
<dbReference type="Proteomes" id="UP001165542">
    <property type="component" value="Unassembled WGS sequence"/>
</dbReference>
<dbReference type="Pfam" id="PF01261">
    <property type="entry name" value="AP_endonuc_2"/>
    <property type="match status" value="1"/>
</dbReference>
<reference evidence="2" key="1">
    <citation type="submission" date="2021-11" db="EMBL/GenBank/DDBJ databases">
        <title>Halomonas sp., isolated from a coastal aquaculture zone in Dongshan Bay.</title>
        <authorList>
            <person name="Lin W."/>
        </authorList>
    </citation>
    <scope>NUCLEOTIDE SEQUENCE</scope>
    <source>
        <strain evidence="2">Yzlin-01</strain>
    </source>
</reference>
<dbReference type="InterPro" id="IPR050312">
    <property type="entry name" value="IolE/XylAMocC-like"/>
</dbReference>
<keyword evidence="2" id="KW-0413">Isomerase</keyword>
<gene>
    <name evidence="2" type="ORF">LLY24_05340</name>
</gene>
<keyword evidence="3" id="KW-1185">Reference proteome</keyword>
<dbReference type="InterPro" id="IPR036237">
    <property type="entry name" value="Xyl_isomerase-like_sf"/>
</dbReference>
<comment type="caution">
    <text evidence="2">The sequence shown here is derived from an EMBL/GenBank/DDBJ whole genome shotgun (WGS) entry which is preliminary data.</text>
</comment>
<evidence type="ECO:0000259" key="1">
    <source>
        <dbReference type="Pfam" id="PF01261"/>
    </source>
</evidence>
<dbReference type="Gene3D" id="3.20.20.150">
    <property type="entry name" value="Divalent-metal-dependent TIM barrel enzymes"/>
    <property type="match status" value="1"/>
</dbReference>
<accession>A0ABT2EAZ1</accession>
<dbReference type="PANTHER" id="PTHR12110">
    <property type="entry name" value="HYDROXYPYRUVATE ISOMERASE"/>
    <property type="match status" value="1"/>
</dbReference>
<feature type="domain" description="Xylose isomerase-like TIM barrel" evidence="1">
    <location>
        <begin position="35"/>
        <end position="273"/>
    </location>
</feature>
<dbReference type="InterPro" id="IPR013022">
    <property type="entry name" value="Xyl_isomerase-like_TIM-brl"/>
</dbReference>
<dbReference type="PANTHER" id="PTHR12110:SF52">
    <property type="entry name" value="XYLOSE ISOMERASE"/>
    <property type="match status" value="1"/>
</dbReference>
<dbReference type="EMBL" id="JAJISC010000002">
    <property type="protein sequence ID" value="MCS2608746.1"/>
    <property type="molecule type" value="Genomic_DNA"/>
</dbReference>
<evidence type="ECO:0000313" key="3">
    <source>
        <dbReference type="Proteomes" id="UP001165542"/>
    </source>
</evidence>
<name>A0ABT2EAZ1_9GAMM</name>
<protein>
    <submittedName>
        <fullName evidence="2">Sugar phosphate isomerase/epimerase</fullName>
    </submittedName>
</protein>
<dbReference type="GO" id="GO:0016853">
    <property type="term" value="F:isomerase activity"/>
    <property type="evidence" value="ECO:0007669"/>
    <property type="project" value="UniProtKB-KW"/>
</dbReference>
<organism evidence="2 3">
    <name type="scientific">Halomonas dongshanensis</name>
    <dbReference type="NCBI Taxonomy" id="2890835"/>
    <lineage>
        <taxon>Bacteria</taxon>
        <taxon>Pseudomonadati</taxon>
        <taxon>Pseudomonadota</taxon>
        <taxon>Gammaproteobacteria</taxon>
        <taxon>Oceanospirillales</taxon>
        <taxon>Halomonadaceae</taxon>
        <taxon>Halomonas</taxon>
    </lineage>
</organism>
<dbReference type="RefSeq" id="WP_259035255.1">
    <property type="nucleotide sequence ID" value="NZ_JAJISC010000002.1"/>
</dbReference>